<dbReference type="Pfam" id="PF10294">
    <property type="entry name" value="Methyltransf_16"/>
    <property type="match status" value="1"/>
</dbReference>
<evidence type="ECO:0000313" key="1">
    <source>
        <dbReference type="EMBL" id="CAD9354794.1"/>
    </source>
</evidence>
<protein>
    <recommendedName>
        <fullName evidence="2">Calmodulin-lysine N-methyltransferase</fullName>
    </recommendedName>
</protein>
<dbReference type="SUPFAM" id="SSF53335">
    <property type="entry name" value="S-adenosyl-L-methionine-dependent methyltransferases"/>
    <property type="match status" value="1"/>
</dbReference>
<evidence type="ECO:0008006" key="2">
    <source>
        <dbReference type="Google" id="ProtNLM"/>
    </source>
</evidence>
<dbReference type="PANTHER" id="PTHR14614:SF132">
    <property type="entry name" value="PROTEIN-LYSINE METHYLTRANSFERASE C42C1.13"/>
    <property type="match status" value="1"/>
</dbReference>
<accession>A0A7S2A1N0</accession>
<dbReference type="InterPro" id="IPR029063">
    <property type="entry name" value="SAM-dependent_MTases_sf"/>
</dbReference>
<dbReference type="InterPro" id="IPR019410">
    <property type="entry name" value="Methyltransf_16"/>
</dbReference>
<dbReference type="PANTHER" id="PTHR14614">
    <property type="entry name" value="HEPATOCELLULAR CARCINOMA-ASSOCIATED ANTIGEN"/>
    <property type="match status" value="1"/>
</dbReference>
<name>A0A7S2A1N0_9STRA</name>
<dbReference type="AlphaFoldDB" id="A0A7S2A1N0"/>
<reference evidence="1" key="1">
    <citation type="submission" date="2021-01" db="EMBL/GenBank/DDBJ databases">
        <authorList>
            <person name="Corre E."/>
            <person name="Pelletier E."/>
            <person name="Niang G."/>
            <person name="Scheremetjew M."/>
            <person name="Finn R."/>
            <person name="Kale V."/>
            <person name="Holt S."/>
            <person name="Cochrane G."/>
            <person name="Meng A."/>
            <person name="Brown T."/>
            <person name="Cohen L."/>
        </authorList>
    </citation>
    <scope>NUCLEOTIDE SEQUENCE</scope>
    <source>
        <strain evidence="1">Pop2</strain>
    </source>
</reference>
<gene>
    <name evidence="1" type="ORF">DBRI1063_LOCUS23664</name>
</gene>
<dbReference type="EMBL" id="HBGN01036892">
    <property type="protein sequence ID" value="CAD9354794.1"/>
    <property type="molecule type" value="Transcribed_RNA"/>
</dbReference>
<proteinExistence type="predicted"/>
<dbReference type="Gene3D" id="3.40.50.150">
    <property type="entry name" value="Vaccinia Virus protein VP39"/>
    <property type="match status" value="1"/>
</dbReference>
<sequence length="281" mass="31778">MSTTPNEEEEEVLIHWTDDAIRELVDHGNNKNDDDDDDTEGAFIDPFAVDPHETFDFTFTKNEAVIDIILEGYNADADQVWKSTGLTIWRAAELTCDYLVEHSASLLRNKNRILELGAGLGLCGILAYRLLVLMEEEESEGVAGAEVFLTDGDVEAIVALKHNVSSNTDQQQQSKTKIACKQLLWGKELSETFLQQQNNNEKTDLLIASDIVYSPLVVQPLWETVATLLSEDGQFLFGYCSRRDVKITIEEVLEVAKEYGFEWDCVDDRDGVLVYVFQWKK</sequence>
<organism evidence="1">
    <name type="scientific">Ditylum brightwellii</name>
    <dbReference type="NCBI Taxonomy" id="49249"/>
    <lineage>
        <taxon>Eukaryota</taxon>
        <taxon>Sar</taxon>
        <taxon>Stramenopiles</taxon>
        <taxon>Ochrophyta</taxon>
        <taxon>Bacillariophyta</taxon>
        <taxon>Mediophyceae</taxon>
        <taxon>Lithodesmiophycidae</taxon>
        <taxon>Lithodesmiales</taxon>
        <taxon>Lithodesmiaceae</taxon>
        <taxon>Ditylum</taxon>
    </lineage>
</organism>